<name>A0A7W8P8M6_9BURK</name>
<sequence length="112" mass="12814">MTRTAYLIDPWTRTVEAVERTAVDAPTVLREIRSFTHCDYIQAVRLHDAGPDVMYLDEDGYQKDPQAFFHCRLWPNQTVAGRALWVGKTVDGDDASPTMPLDYVRGHIAWAY</sequence>
<dbReference type="AlphaFoldDB" id="A0A7W8P8M6"/>
<comment type="caution">
    <text evidence="1">The sequence shown here is derived from an EMBL/GenBank/DDBJ whole genome shotgun (WGS) entry which is preliminary data.</text>
</comment>
<evidence type="ECO:0000313" key="2">
    <source>
        <dbReference type="Proteomes" id="UP000592820"/>
    </source>
</evidence>
<organism evidence="1 2">
    <name type="scientific">Paraburkholderia youngii</name>
    <dbReference type="NCBI Taxonomy" id="2782701"/>
    <lineage>
        <taxon>Bacteria</taxon>
        <taxon>Pseudomonadati</taxon>
        <taxon>Pseudomonadota</taxon>
        <taxon>Betaproteobacteria</taxon>
        <taxon>Burkholderiales</taxon>
        <taxon>Burkholderiaceae</taxon>
        <taxon>Paraburkholderia</taxon>
    </lineage>
</organism>
<protein>
    <submittedName>
        <fullName evidence="1">Uncharacterized protein</fullName>
    </submittedName>
</protein>
<reference evidence="1 2" key="1">
    <citation type="submission" date="2020-08" db="EMBL/GenBank/DDBJ databases">
        <title>Genomic Encyclopedia of Type Strains, Phase IV (KMG-V): Genome sequencing to study the core and pangenomes of soil and plant-associated prokaryotes.</title>
        <authorList>
            <person name="Whitman W."/>
        </authorList>
    </citation>
    <scope>NUCLEOTIDE SEQUENCE [LARGE SCALE GENOMIC DNA]</scope>
    <source>
        <strain evidence="1 2">JPY162</strain>
    </source>
</reference>
<dbReference type="RefSeq" id="WP_184229102.1">
    <property type="nucleotide sequence ID" value="NZ_JACHDE010000070.1"/>
</dbReference>
<dbReference type="EMBL" id="JACHDE010000070">
    <property type="protein sequence ID" value="MBB5406063.1"/>
    <property type="molecule type" value="Genomic_DNA"/>
</dbReference>
<accession>A0A7W8P8M6</accession>
<evidence type="ECO:0000313" key="1">
    <source>
        <dbReference type="EMBL" id="MBB5406063.1"/>
    </source>
</evidence>
<gene>
    <name evidence="1" type="ORF">HDG41_008166</name>
</gene>
<proteinExistence type="predicted"/>
<dbReference type="Proteomes" id="UP000592820">
    <property type="component" value="Unassembled WGS sequence"/>
</dbReference>